<evidence type="ECO:0000313" key="2">
    <source>
        <dbReference type="EMBL" id="RKD25580.1"/>
    </source>
</evidence>
<feature type="transmembrane region" description="Helical" evidence="1">
    <location>
        <begin position="20"/>
        <end position="47"/>
    </location>
</feature>
<name>A0A419SMQ4_9BACL</name>
<evidence type="ECO:0000313" key="3">
    <source>
        <dbReference type="Proteomes" id="UP000284219"/>
    </source>
</evidence>
<dbReference type="RefSeq" id="WP_120188249.1">
    <property type="nucleotide sequence ID" value="NZ_MCHY01000006.1"/>
</dbReference>
<sequence>MFRQLLTDHPGKSLGALAGLVFSLLYIWLGFIDTVVVLVFVSTGFYLGRKFDNREDLTDVLDRILPGKFTRF</sequence>
<organism evidence="2 3">
    <name type="scientific">Ammoniphilus oxalaticus</name>
    <dbReference type="NCBI Taxonomy" id="66863"/>
    <lineage>
        <taxon>Bacteria</taxon>
        <taxon>Bacillati</taxon>
        <taxon>Bacillota</taxon>
        <taxon>Bacilli</taxon>
        <taxon>Bacillales</taxon>
        <taxon>Paenibacillaceae</taxon>
        <taxon>Aneurinibacillus group</taxon>
        <taxon>Ammoniphilus</taxon>
    </lineage>
</organism>
<keyword evidence="1" id="KW-1133">Transmembrane helix</keyword>
<keyword evidence="1" id="KW-0812">Transmembrane</keyword>
<dbReference type="AlphaFoldDB" id="A0A419SMQ4"/>
<keyword evidence="1" id="KW-0472">Membrane</keyword>
<dbReference type="OrthoDB" id="1798631at2"/>
<dbReference type="Pfam" id="PF10031">
    <property type="entry name" value="DUF2273"/>
    <property type="match status" value="1"/>
</dbReference>
<accession>A0A419SMQ4</accession>
<dbReference type="InterPro" id="IPR018730">
    <property type="entry name" value="DUF2273"/>
</dbReference>
<reference evidence="2 3" key="1">
    <citation type="submission" date="2016-08" db="EMBL/GenBank/DDBJ databases">
        <title>Novel Firmicute Genomes.</title>
        <authorList>
            <person name="Poppleton D.I."/>
            <person name="Gribaldo S."/>
        </authorList>
    </citation>
    <scope>NUCLEOTIDE SEQUENCE [LARGE SCALE GENOMIC DNA]</scope>
    <source>
        <strain evidence="2 3">RAOx-1</strain>
    </source>
</reference>
<keyword evidence="3" id="KW-1185">Reference proteome</keyword>
<protein>
    <recommendedName>
        <fullName evidence="4">DUF2273 domain-containing protein</fullName>
    </recommendedName>
</protein>
<proteinExistence type="predicted"/>
<evidence type="ECO:0008006" key="4">
    <source>
        <dbReference type="Google" id="ProtNLM"/>
    </source>
</evidence>
<gene>
    <name evidence="2" type="ORF">BEP19_01145</name>
</gene>
<evidence type="ECO:0000256" key="1">
    <source>
        <dbReference type="SAM" id="Phobius"/>
    </source>
</evidence>
<dbReference type="EMBL" id="MCHY01000006">
    <property type="protein sequence ID" value="RKD25580.1"/>
    <property type="molecule type" value="Genomic_DNA"/>
</dbReference>
<dbReference type="Proteomes" id="UP000284219">
    <property type="component" value="Unassembled WGS sequence"/>
</dbReference>
<comment type="caution">
    <text evidence="2">The sequence shown here is derived from an EMBL/GenBank/DDBJ whole genome shotgun (WGS) entry which is preliminary data.</text>
</comment>